<dbReference type="Proteomes" id="UP001154329">
    <property type="component" value="Chromosome 4"/>
</dbReference>
<gene>
    <name evidence="2" type="ORF">APHIGO_LOCUS11559</name>
</gene>
<feature type="transmembrane region" description="Helical" evidence="1">
    <location>
        <begin position="81"/>
        <end position="103"/>
    </location>
</feature>
<keyword evidence="3" id="KW-1185">Reference proteome</keyword>
<dbReference type="Pfam" id="PF06151">
    <property type="entry name" value="Trehalose_recp"/>
    <property type="match status" value="1"/>
</dbReference>
<sequence>MRDPHRYNTSRLWFHWALINYTTIIVEFYLNPFRILLFYQRFRTGVHYYIRYVLTFASIFGVFPVSSIYRRDVYKLTFRWYYPIAIYSFLLLCGFASIELFSLDYTIRNLNQDNLTAKGTSYILYTLYYNYL</sequence>
<dbReference type="InterPro" id="IPR009318">
    <property type="entry name" value="Gustatory_rcpt"/>
</dbReference>
<reference evidence="2" key="1">
    <citation type="submission" date="2022-02" db="EMBL/GenBank/DDBJ databases">
        <authorList>
            <person name="King R."/>
        </authorList>
    </citation>
    <scope>NUCLEOTIDE SEQUENCE</scope>
</reference>
<feature type="transmembrane region" description="Helical" evidence="1">
    <location>
        <begin position="12"/>
        <end position="30"/>
    </location>
</feature>
<reference evidence="2" key="2">
    <citation type="submission" date="2022-10" db="EMBL/GenBank/DDBJ databases">
        <authorList>
            <consortium name="ENA_rothamsted_submissions"/>
            <consortium name="culmorum"/>
            <person name="King R."/>
        </authorList>
    </citation>
    <scope>NUCLEOTIDE SEQUENCE</scope>
</reference>
<dbReference type="EMBL" id="OU899037">
    <property type="protein sequence ID" value="CAH1738161.1"/>
    <property type="molecule type" value="Genomic_DNA"/>
</dbReference>
<keyword evidence="1" id="KW-1133">Transmembrane helix</keyword>
<protein>
    <submittedName>
        <fullName evidence="2">Uncharacterized protein</fullName>
    </submittedName>
</protein>
<evidence type="ECO:0000256" key="1">
    <source>
        <dbReference type="SAM" id="Phobius"/>
    </source>
</evidence>
<proteinExistence type="predicted"/>
<organism evidence="2 3">
    <name type="scientific">Aphis gossypii</name>
    <name type="common">Cotton aphid</name>
    <dbReference type="NCBI Taxonomy" id="80765"/>
    <lineage>
        <taxon>Eukaryota</taxon>
        <taxon>Metazoa</taxon>
        <taxon>Ecdysozoa</taxon>
        <taxon>Arthropoda</taxon>
        <taxon>Hexapoda</taxon>
        <taxon>Insecta</taxon>
        <taxon>Pterygota</taxon>
        <taxon>Neoptera</taxon>
        <taxon>Paraneoptera</taxon>
        <taxon>Hemiptera</taxon>
        <taxon>Sternorrhyncha</taxon>
        <taxon>Aphidomorpha</taxon>
        <taxon>Aphidoidea</taxon>
        <taxon>Aphididae</taxon>
        <taxon>Aphidini</taxon>
        <taxon>Aphis</taxon>
        <taxon>Aphis</taxon>
    </lineage>
</organism>
<accession>A0A9P0NTT0</accession>
<evidence type="ECO:0000313" key="3">
    <source>
        <dbReference type="Proteomes" id="UP001154329"/>
    </source>
</evidence>
<name>A0A9P0NTT0_APHGO</name>
<feature type="transmembrane region" description="Helical" evidence="1">
    <location>
        <begin position="50"/>
        <end position="69"/>
    </location>
</feature>
<keyword evidence="1" id="KW-0812">Transmembrane</keyword>
<keyword evidence="1" id="KW-0472">Membrane</keyword>
<dbReference type="GO" id="GO:0016020">
    <property type="term" value="C:membrane"/>
    <property type="evidence" value="ECO:0007669"/>
    <property type="project" value="InterPro"/>
</dbReference>
<dbReference type="GO" id="GO:0008527">
    <property type="term" value="F:taste receptor activity"/>
    <property type="evidence" value="ECO:0007669"/>
    <property type="project" value="InterPro"/>
</dbReference>
<dbReference type="AlphaFoldDB" id="A0A9P0NTT0"/>
<evidence type="ECO:0000313" key="2">
    <source>
        <dbReference type="EMBL" id="CAH1738161.1"/>
    </source>
</evidence>